<protein>
    <submittedName>
        <fullName evidence="8">GMC family oxidoreductase</fullName>
    </submittedName>
</protein>
<feature type="domain" description="Glucose-methanol-choline oxidoreductase C-terminal" evidence="7">
    <location>
        <begin position="411"/>
        <end position="533"/>
    </location>
</feature>
<evidence type="ECO:0000313" key="9">
    <source>
        <dbReference type="Proteomes" id="UP001165586"/>
    </source>
</evidence>
<keyword evidence="5" id="KW-0560">Oxidoreductase</keyword>
<evidence type="ECO:0000259" key="7">
    <source>
        <dbReference type="Pfam" id="PF05199"/>
    </source>
</evidence>
<evidence type="ECO:0000256" key="2">
    <source>
        <dbReference type="ARBA" id="ARBA00010790"/>
    </source>
</evidence>
<evidence type="ECO:0000256" key="5">
    <source>
        <dbReference type="ARBA" id="ARBA00023002"/>
    </source>
</evidence>
<sequence>MTNSDKTTPEHADVLIVGMGASGGTAAKVLSEAGYSVVGLERGPWLTPAKHFSGDEVKFVNRNYLWADPRIAPRTLRMSEDEVAERYPFSMVPFTVGGGTTHWAGWFPRPRESDFLQRSLHGDIPGASLVDWPFRYEHLEPYLTKVEWAFGCAGLAGADKYEPFRSAGYPTAPLPPTKFGKRFYDACNRLGINGFPIPQATISEPYRGRTPTNWTGFWNTYGDPTSTRSSTLTTFIPDAVATGNLELRPECYVREVMVGPDGRATGVLYTDADGRDVVQTANVVILCLGAIESARLMLQSTSSSFPDGIGNSSGQVGRNATFHEYVFAVGLFDEPLDGWVGNYISGGSFEFYETDESRGFINGGFIGASMTGQPGNWILPGRPAWGQSAKDADREFFGRAMKIGNTVHDLPVESNRVDLDPTVKDAWGLPVARITHRSHPNDVALSRWQVNKNAEILEAAGARKTIPVYINEGHSTGNSCHQHGTARMGTDPSKSVLNEWGQSHDVDNLFVLDGSGFPTATGVNPTLTIMANAWRCAEYIDEVYARGREAEIPREHRTSSSKVGTR</sequence>
<organism evidence="8 9">
    <name type="scientific">Herbiconiux daphne</name>
    <dbReference type="NCBI Taxonomy" id="2970914"/>
    <lineage>
        <taxon>Bacteria</taxon>
        <taxon>Bacillati</taxon>
        <taxon>Actinomycetota</taxon>
        <taxon>Actinomycetes</taxon>
        <taxon>Micrococcales</taxon>
        <taxon>Microbacteriaceae</taxon>
        <taxon>Herbiconiux</taxon>
    </lineage>
</organism>
<evidence type="ECO:0000259" key="6">
    <source>
        <dbReference type="Pfam" id="PF00732"/>
    </source>
</evidence>
<comment type="similarity">
    <text evidence="2">Belongs to the GMC oxidoreductase family.</text>
</comment>
<evidence type="ECO:0000313" key="8">
    <source>
        <dbReference type="EMBL" id="MCS5734721.1"/>
    </source>
</evidence>
<comment type="caution">
    <text evidence="8">The sequence shown here is derived from an EMBL/GenBank/DDBJ whole genome shotgun (WGS) entry which is preliminary data.</text>
</comment>
<dbReference type="RefSeq" id="WP_259539588.1">
    <property type="nucleotide sequence ID" value="NZ_JANLCJ010000004.1"/>
</dbReference>
<dbReference type="InterPro" id="IPR000172">
    <property type="entry name" value="GMC_OxRdtase_N"/>
</dbReference>
<feature type="domain" description="Glucose-methanol-choline oxidoreductase N-terminal" evidence="6">
    <location>
        <begin position="181"/>
        <end position="323"/>
    </location>
</feature>
<dbReference type="EMBL" id="JANLCJ010000004">
    <property type="protein sequence ID" value="MCS5734721.1"/>
    <property type="molecule type" value="Genomic_DNA"/>
</dbReference>
<dbReference type="Pfam" id="PF05199">
    <property type="entry name" value="GMC_oxred_C"/>
    <property type="match status" value="1"/>
</dbReference>
<evidence type="ECO:0000256" key="1">
    <source>
        <dbReference type="ARBA" id="ARBA00001974"/>
    </source>
</evidence>
<dbReference type="Pfam" id="PF00732">
    <property type="entry name" value="GMC_oxred_N"/>
    <property type="match status" value="1"/>
</dbReference>
<keyword evidence="3" id="KW-0285">Flavoprotein</keyword>
<dbReference type="InterPro" id="IPR007867">
    <property type="entry name" value="GMC_OxRtase_C"/>
</dbReference>
<name>A0ABT2H459_9MICO</name>
<dbReference type="SUPFAM" id="SSF51905">
    <property type="entry name" value="FAD/NAD(P)-binding domain"/>
    <property type="match status" value="1"/>
</dbReference>
<evidence type="ECO:0000256" key="3">
    <source>
        <dbReference type="ARBA" id="ARBA00022630"/>
    </source>
</evidence>
<dbReference type="InterPro" id="IPR036188">
    <property type="entry name" value="FAD/NAD-bd_sf"/>
</dbReference>
<evidence type="ECO:0000256" key="4">
    <source>
        <dbReference type="ARBA" id="ARBA00022827"/>
    </source>
</evidence>
<comment type="cofactor">
    <cofactor evidence="1">
        <name>FAD</name>
        <dbReference type="ChEBI" id="CHEBI:57692"/>
    </cofactor>
</comment>
<proteinExistence type="inferred from homology"/>
<dbReference type="PANTHER" id="PTHR42784:SF1">
    <property type="entry name" value="PYRANOSE 2-OXIDASE"/>
    <property type="match status" value="1"/>
</dbReference>
<dbReference type="SUPFAM" id="SSF54373">
    <property type="entry name" value="FAD-linked reductases, C-terminal domain"/>
    <property type="match status" value="1"/>
</dbReference>
<keyword evidence="4" id="KW-0274">FAD</keyword>
<accession>A0ABT2H459</accession>
<dbReference type="PANTHER" id="PTHR42784">
    <property type="entry name" value="PYRANOSE 2-OXIDASE"/>
    <property type="match status" value="1"/>
</dbReference>
<dbReference type="Gene3D" id="3.50.50.60">
    <property type="entry name" value="FAD/NAD(P)-binding domain"/>
    <property type="match status" value="2"/>
</dbReference>
<dbReference type="InterPro" id="IPR051473">
    <property type="entry name" value="P2Ox-like"/>
</dbReference>
<gene>
    <name evidence="8" type="ORF">N1032_13335</name>
</gene>
<keyword evidence="9" id="KW-1185">Reference proteome</keyword>
<dbReference type="Proteomes" id="UP001165586">
    <property type="component" value="Unassembled WGS sequence"/>
</dbReference>
<reference evidence="8" key="1">
    <citation type="submission" date="2022-08" db="EMBL/GenBank/DDBJ databases">
        <authorList>
            <person name="Deng Y."/>
            <person name="Han X.-F."/>
            <person name="Zhang Y.-Q."/>
        </authorList>
    </citation>
    <scope>NUCLEOTIDE SEQUENCE</scope>
    <source>
        <strain evidence="8">CPCC 203386</strain>
    </source>
</reference>